<feature type="domain" description="CobQ/CobB/MinD/ParA nucleotide binding" evidence="9">
    <location>
        <begin position="8"/>
        <end position="184"/>
    </location>
</feature>
<dbReference type="SUPFAM" id="SSF52540">
    <property type="entry name" value="P-loop containing nucleoside triphosphate hydrolases"/>
    <property type="match status" value="1"/>
</dbReference>
<feature type="site" description="Increases nucleophilicity of active site Cys" evidence="8">
    <location>
        <position position="430"/>
    </location>
</feature>
<dbReference type="GO" id="GO:0009236">
    <property type="term" value="P:cobalamin biosynthetic process"/>
    <property type="evidence" value="ECO:0007669"/>
    <property type="project" value="UniProtKB-UniRule"/>
</dbReference>
<keyword evidence="2 8" id="KW-0169">Cobalamin biosynthesis</keyword>
<dbReference type="AlphaFoldDB" id="A0A8J8PGH3"/>
<dbReference type="NCBIfam" id="NF002204">
    <property type="entry name" value="PRK01077.1"/>
    <property type="match status" value="1"/>
</dbReference>
<evidence type="ECO:0000256" key="4">
    <source>
        <dbReference type="ARBA" id="ARBA00022741"/>
    </source>
</evidence>
<comment type="similarity">
    <text evidence="8">Belongs to the CobB/CbiA family.</text>
</comment>
<comment type="function">
    <text evidence="8">Catalyzes the ATP-dependent amidation of the two carboxylate groups at positions a and c of cobyrinate, using either L-glutamine or ammonia as the nitrogen source.</text>
</comment>
<dbReference type="SUPFAM" id="SSF52317">
    <property type="entry name" value="Class I glutamine amidotransferase-like"/>
    <property type="match status" value="1"/>
</dbReference>
<evidence type="ECO:0000259" key="10">
    <source>
        <dbReference type="Pfam" id="PF07685"/>
    </source>
</evidence>
<dbReference type="InterPro" id="IPR002586">
    <property type="entry name" value="CobQ/CobB/MinD/ParA_Nub-bd_dom"/>
</dbReference>
<dbReference type="InterPro" id="IPR004484">
    <property type="entry name" value="CbiA/CobB_synth"/>
</dbReference>
<dbReference type="RefSeq" id="WP_400194483.1">
    <property type="nucleotide sequence ID" value="NZ_CAYAYE010000042.1"/>
</dbReference>
<dbReference type="HAMAP" id="MF_00027">
    <property type="entry name" value="CobB_CbiA"/>
    <property type="match status" value="1"/>
</dbReference>
<dbReference type="GO" id="GO:0005524">
    <property type="term" value="F:ATP binding"/>
    <property type="evidence" value="ECO:0007669"/>
    <property type="project" value="UniProtKB-UniRule"/>
</dbReference>
<sequence length="450" mass="49269">MSSNHPRVVIAGTGSGVGKTAITAGIMSRLSKHRCVQGYKVGPDFIDPMFHTLACKRQSRNLDSFFMDQVTIKNLFGWASQDADISIIEGVRGLYDGLTSTGDDGSTAEIAKFLGAPVILVVNARSLAKSAAAHVLGFKMLDPDVTIAGVILNNVSGDRHRKKATEAVENLTSIPVVGTVEKLHEKLAERHLGLVTTFESDNSKILKQTSDMVENIDFSQIEEIADNAADMQFNINCPFETSPCENVKIGIPFDKAYSFYYHENLESLHYAGARLKYFKPTEGESLPDVDGIYLGGGYPEIYASEISSNKDFIEGLKTFSDDGKLVYGECGGMMTLCSSIVNMNEYKMANIFPEKAVQTQQRQGLSYVKATATPDNFLFAGQEIRSHEFHYSHLDPSPSGPFAYSISRGTGFNNGFDGKIVNKTIGTYMHQHALSTKSWGTSFVKFMSDA</sequence>
<dbReference type="UniPathway" id="UPA00148">
    <property type="reaction ID" value="UER00231"/>
</dbReference>
<reference evidence="11" key="1">
    <citation type="submission" date="2016-03" db="EMBL/GenBank/DDBJ databases">
        <authorList>
            <person name="Borrel G."/>
            <person name="Mccann A."/>
            <person name="O'Toole P.W."/>
        </authorList>
    </citation>
    <scope>NUCLEOTIDE SEQUENCE</scope>
    <source>
        <strain evidence="11">183</strain>
    </source>
</reference>
<dbReference type="PANTHER" id="PTHR43873">
    <property type="entry name" value="COBYRINATE A,C-DIAMIDE SYNTHASE"/>
    <property type="match status" value="1"/>
</dbReference>
<evidence type="ECO:0000259" key="9">
    <source>
        <dbReference type="Pfam" id="PF01656"/>
    </source>
</evidence>
<keyword evidence="6 8" id="KW-0460">Magnesium</keyword>
<name>A0A8J8PGH3_9ARCH</name>
<dbReference type="PANTHER" id="PTHR43873:SF1">
    <property type="entry name" value="COBYRINATE A,C-DIAMIDE SYNTHASE"/>
    <property type="match status" value="1"/>
</dbReference>
<evidence type="ECO:0000313" key="11">
    <source>
        <dbReference type="EMBL" id="TQS84002.1"/>
    </source>
</evidence>
<comment type="miscellaneous">
    <text evidence="8">The a and c carboxylates of cobyrinate are activated for nucleophilic attack via formation of a phosphorylated intermediate by ATP. CbiA catalyzes first the amidation of the c-carboxylate, and then that of the a-carboxylate.</text>
</comment>
<evidence type="ECO:0000313" key="12">
    <source>
        <dbReference type="Proteomes" id="UP000752814"/>
    </source>
</evidence>
<keyword evidence="5 8" id="KW-0067">ATP-binding</keyword>
<dbReference type="NCBIfam" id="TIGR00379">
    <property type="entry name" value="cobB"/>
    <property type="match status" value="1"/>
</dbReference>
<dbReference type="Proteomes" id="UP000752814">
    <property type="component" value="Unassembled WGS sequence"/>
</dbReference>
<dbReference type="EMBL" id="LVVT01000007">
    <property type="protein sequence ID" value="TQS84002.1"/>
    <property type="molecule type" value="Genomic_DNA"/>
</dbReference>
<dbReference type="CDD" id="cd03130">
    <property type="entry name" value="GATase1_CobB"/>
    <property type="match status" value="1"/>
</dbReference>
<dbReference type="InterPro" id="IPR029062">
    <property type="entry name" value="Class_I_gatase-like"/>
</dbReference>
<dbReference type="Gene3D" id="3.40.50.300">
    <property type="entry name" value="P-loop containing nucleotide triphosphate hydrolases"/>
    <property type="match status" value="1"/>
</dbReference>
<feature type="active site" description="Nucleophile" evidence="8">
    <location>
        <position position="330"/>
    </location>
</feature>
<dbReference type="InterPro" id="IPR011698">
    <property type="entry name" value="GATase_3"/>
</dbReference>
<comment type="cofactor">
    <cofactor evidence="1 8">
        <name>Mg(2+)</name>
        <dbReference type="ChEBI" id="CHEBI:18420"/>
    </cofactor>
</comment>
<keyword evidence="3 8" id="KW-0436">Ligase</keyword>
<evidence type="ECO:0000256" key="3">
    <source>
        <dbReference type="ARBA" id="ARBA00022598"/>
    </source>
</evidence>
<dbReference type="PROSITE" id="PS51274">
    <property type="entry name" value="GATASE_COBBQ"/>
    <property type="match status" value="1"/>
</dbReference>
<evidence type="ECO:0000256" key="2">
    <source>
        <dbReference type="ARBA" id="ARBA00022573"/>
    </source>
</evidence>
<evidence type="ECO:0000256" key="1">
    <source>
        <dbReference type="ARBA" id="ARBA00001946"/>
    </source>
</evidence>
<dbReference type="GO" id="GO:0042242">
    <property type="term" value="F:cobyrinic acid a,c-diamide synthase activity"/>
    <property type="evidence" value="ECO:0007669"/>
    <property type="project" value="UniProtKB-UniRule"/>
</dbReference>
<gene>
    <name evidence="8" type="primary">cbiA</name>
    <name evidence="11" type="ORF">A3207_06695</name>
</gene>
<comment type="caution">
    <text evidence="11">The sequence shown here is derived from an EMBL/GenBank/DDBJ whole genome shotgun (WGS) entry which is preliminary data.</text>
</comment>
<dbReference type="InterPro" id="IPR027417">
    <property type="entry name" value="P-loop_NTPase"/>
</dbReference>
<comment type="catalytic activity">
    <reaction evidence="8">
        <text>cob(II)yrinate + 2 L-glutamine + 2 ATP + 2 H2O = cob(II)yrinate a,c diamide + 2 L-glutamate + 2 ADP + 2 phosphate + 2 H(+)</text>
        <dbReference type="Rhea" id="RHEA:26289"/>
        <dbReference type="ChEBI" id="CHEBI:15377"/>
        <dbReference type="ChEBI" id="CHEBI:15378"/>
        <dbReference type="ChEBI" id="CHEBI:29985"/>
        <dbReference type="ChEBI" id="CHEBI:30616"/>
        <dbReference type="ChEBI" id="CHEBI:43474"/>
        <dbReference type="ChEBI" id="CHEBI:58359"/>
        <dbReference type="ChEBI" id="CHEBI:58537"/>
        <dbReference type="ChEBI" id="CHEBI:58894"/>
        <dbReference type="ChEBI" id="CHEBI:456216"/>
        <dbReference type="EC" id="6.3.5.11"/>
    </reaction>
</comment>
<evidence type="ECO:0000256" key="7">
    <source>
        <dbReference type="ARBA" id="ARBA00022962"/>
    </source>
</evidence>
<feature type="domain" description="CobB/CobQ-like glutamine amidotransferase" evidence="10">
    <location>
        <begin position="248"/>
        <end position="436"/>
    </location>
</feature>
<comment type="domain">
    <text evidence="8">Comprises of two domains. The C-terminal domain contains the binding site for glutamine and catalyzes the hydrolysis of this substrate to glutamate and ammonia. The N-terminal domain is anticipated to bind ATP and cobyrinate and catalyzes the ultimate synthesis of the diamide product. The ammonia produced via the glutaminase domain is probably translocated to the adjacent domain via a molecular tunnel, where it reacts with an activated intermediate.</text>
</comment>
<protein>
    <recommendedName>
        <fullName evidence="8">Cobyrinate a,c-diamide synthase</fullName>
        <ecNumber evidence="8">6.3.5.11</ecNumber>
    </recommendedName>
    <alternativeName>
        <fullName evidence="8">Cobyrinic acid a,c-diamide synthetase</fullName>
    </alternativeName>
</protein>
<dbReference type="Pfam" id="PF01656">
    <property type="entry name" value="CbiA"/>
    <property type="match status" value="1"/>
</dbReference>
<dbReference type="CDD" id="cd05388">
    <property type="entry name" value="CobB_N"/>
    <property type="match status" value="1"/>
</dbReference>
<evidence type="ECO:0000256" key="5">
    <source>
        <dbReference type="ARBA" id="ARBA00022840"/>
    </source>
</evidence>
<comment type="pathway">
    <text evidence="8">Cofactor biosynthesis; adenosylcobalamin biosynthesis; cob(II)yrinate a,c-diamide from sirohydrochlorin (anaerobic route): step 10/10.</text>
</comment>
<dbReference type="EC" id="6.3.5.11" evidence="8"/>
<dbReference type="Gene3D" id="3.40.50.880">
    <property type="match status" value="1"/>
</dbReference>
<evidence type="ECO:0000256" key="6">
    <source>
        <dbReference type="ARBA" id="ARBA00022842"/>
    </source>
</evidence>
<dbReference type="Pfam" id="PF07685">
    <property type="entry name" value="GATase_3"/>
    <property type="match status" value="1"/>
</dbReference>
<organism evidence="11 12">
    <name type="scientific">Candidatus Methanomassiliicoccus intestinalis</name>
    <dbReference type="NCBI Taxonomy" id="1406512"/>
    <lineage>
        <taxon>Archaea</taxon>
        <taxon>Methanobacteriati</taxon>
        <taxon>Thermoplasmatota</taxon>
        <taxon>Thermoplasmata</taxon>
        <taxon>Methanomassiliicoccales</taxon>
        <taxon>Methanomassiliicoccaceae</taxon>
        <taxon>Methanomassiliicoccus</taxon>
    </lineage>
</organism>
<proteinExistence type="inferred from homology"/>
<keyword evidence="7 8" id="KW-0315">Glutamine amidotransferase</keyword>
<accession>A0A8J8PGH3</accession>
<keyword evidence="4 8" id="KW-0547">Nucleotide-binding</keyword>
<evidence type="ECO:0000256" key="8">
    <source>
        <dbReference type="HAMAP-Rule" id="MF_00027"/>
    </source>
</evidence>